<accession>A0ACC2DFV7</accession>
<name>A0ACC2DFV7_DIPCM</name>
<proteinExistence type="predicted"/>
<evidence type="ECO:0000313" key="2">
    <source>
        <dbReference type="Proteomes" id="UP001162992"/>
    </source>
</evidence>
<dbReference type="Proteomes" id="UP001162992">
    <property type="component" value="Chromosome 6"/>
</dbReference>
<comment type="caution">
    <text evidence="1">The sequence shown here is derived from an EMBL/GenBank/DDBJ whole genome shotgun (WGS) entry which is preliminary data.</text>
</comment>
<keyword evidence="2" id="KW-1185">Reference proteome</keyword>
<evidence type="ECO:0000313" key="1">
    <source>
        <dbReference type="EMBL" id="KAJ7553141.1"/>
    </source>
</evidence>
<dbReference type="EMBL" id="CM055097">
    <property type="protein sequence ID" value="KAJ7553141.1"/>
    <property type="molecule type" value="Genomic_DNA"/>
</dbReference>
<gene>
    <name evidence="1" type="ORF">O6H91_06G085300</name>
</gene>
<organism evidence="1 2">
    <name type="scientific">Diphasiastrum complanatum</name>
    <name type="common">Issler's clubmoss</name>
    <name type="synonym">Lycopodium complanatum</name>
    <dbReference type="NCBI Taxonomy" id="34168"/>
    <lineage>
        <taxon>Eukaryota</taxon>
        <taxon>Viridiplantae</taxon>
        <taxon>Streptophyta</taxon>
        <taxon>Embryophyta</taxon>
        <taxon>Tracheophyta</taxon>
        <taxon>Lycopodiopsida</taxon>
        <taxon>Lycopodiales</taxon>
        <taxon>Lycopodiaceae</taxon>
        <taxon>Lycopodioideae</taxon>
        <taxon>Diphasiastrum</taxon>
    </lineage>
</organism>
<sequence length="802" mass="87154">MPSCTITDWLLLWNGGFFIMIMMLVHANIDSDASSGGLLKDDRLSLSKFELEDSLNKVSESTTSEVQRLRSTMASISIKEQISVWLHRNSPSTFYTTDSSTASNPFPMSSFVSSVLSLQPPAMPSTSQSAGASQPATSPQQNKPPTVVPQASPGPSPSLNMPHSSTPQLSHTISPSPSDKPPSASESISMAPSESPSPLGCCSGSMMPRPGSIGENCSCVYPIQLGLLLENVSLDFINSSEDFQHELSSQLMLSESQVLITAFQFLTTSELNMSIDIGPLTGESFSSQQAEAIRTEFETYKVQFNSSLVGNYSLISFQRSEPLAPSPGDMFPPKAQASAPASFQVLAPQKSLELVNKRSNLGLGVILGIVSDSGQPIPCPTNIKNFFYDELKEATNNFDSANILGEGGFGRVYKGVLKDGTPVAIKKLTSGGHQGDREFLVEVQMLSRLHHRHLVKLVGYFSSRDCLQQLLCYELVPHGSLESWLHGWPIKFTEKGAFSQMNSARGDGLLPVFCTTPKQAGCQSKSAFHQLIEGRLGATTPLDWDTRMKIAIGAARGLAYLHEDSQPCVIHRDFKASNILLENDFNPKVADFGLAKQAPEGQRNYVATRVMGTFGYVAPEYAMTGHLLVKSDVYSYGVVLLELLSGRRPVDMSRPSGQENLVTWARPVLKDRARLDELVDPKLNGLYNREDFLQVAAIAAACVAPEASQRPTMGEVVQSLKMVQRVSEYPVFGERDHSMVCSPTASISNQSFTASWQHTLPTSTTFESDGSSVFSSGPVICSLNIENSTKNPVISEDLMEGR</sequence>
<protein>
    <submittedName>
        <fullName evidence="1">Uncharacterized protein</fullName>
    </submittedName>
</protein>
<reference evidence="2" key="1">
    <citation type="journal article" date="2024" name="Proc. Natl. Acad. Sci. U.S.A.">
        <title>Extraordinary preservation of gene collinearity over three hundred million years revealed in homosporous lycophytes.</title>
        <authorList>
            <person name="Li C."/>
            <person name="Wickell D."/>
            <person name="Kuo L.Y."/>
            <person name="Chen X."/>
            <person name="Nie B."/>
            <person name="Liao X."/>
            <person name="Peng D."/>
            <person name="Ji J."/>
            <person name="Jenkins J."/>
            <person name="Williams M."/>
            <person name="Shu S."/>
            <person name="Plott C."/>
            <person name="Barry K."/>
            <person name="Rajasekar S."/>
            <person name="Grimwood J."/>
            <person name="Han X."/>
            <person name="Sun S."/>
            <person name="Hou Z."/>
            <person name="He W."/>
            <person name="Dai G."/>
            <person name="Sun C."/>
            <person name="Schmutz J."/>
            <person name="Leebens-Mack J.H."/>
            <person name="Li F.W."/>
            <person name="Wang L."/>
        </authorList>
    </citation>
    <scope>NUCLEOTIDE SEQUENCE [LARGE SCALE GENOMIC DNA]</scope>
    <source>
        <strain evidence="2">cv. PW_Plant_1</strain>
    </source>
</reference>